<evidence type="ECO:0000256" key="2">
    <source>
        <dbReference type="SAM" id="MobiDB-lite"/>
    </source>
</evidence>
<feature type="region of interest" description="Disordered" evidence="2">
    <location>
        <begin position="42"/>
        <end position="75"/>
    </location>
</feature>
<accession>A0A9D1V0P8</accession>
<dbReference type="InterPro" id="IPR011053">
    <property type="entry name" value="Single_hybrid_motif"/>
</dbReference>
<feature type="compositionally biased region" description="Low complexity" evidence="2">
    <location>
        <begin position="63"/>
        <end position="73"/>
    </location>
</feature>
<keyword evidence="1" id="KW-0092">Biotin</keyword>
<dbReference type="InterPro" id="IPR050709">
    <property type="entry name" value="Biotin_Carboxyl_Carrier/Decarb"/>
</dbReference>
<evidence type="ECO:0000313" key="5">
    <source>
        <dbReference type="Proteomes" id="UP000824202"/>
    </source>
</evidence>
<sequence>MNKFNITIDGKDYDVTVNVTDHNKAHVEVNGLAYDVKYESKNIPSSPLTRKAKAPEAPQVKVSAPAEAPSASSIKAPLPGTISSIKVKVGQAVKRGDTLIIMEAMKMENNIMTGKDGVVKAIHVTEGQTVSQDDPLVDLE</sequence>
<dbReference type="AlphaFoldDB" id="A0A9D1V0P8"/>
<feature type="domain" description="Lipoyl-binding" evidence="3">
    <location>
        <begin position="63"/>
        <end position="140"/>
    </location>
</feature>
<reference evidence="4" key="1">
    <citation type="journal article" date="2021" name="PeerJ">
        <title>Extensive microbial diversity within the chicken gut microbiome revealed by metagenomics and culture.</title>
        <authorList>
            <person name="Gilroy R."/>
            <person name="Ravi A."/>
            <person name="Getino M."/>
            <person name="Pursley I."/>
            <person name="Horton D.L."/>
            <person name="Alikhan N.F."/>
            <person name="Baker D."/>
            <person name="Gharbi K."/>
            <person name="Hall N."/>
            <person name="Watson M."/>
            <person name="Adriaenssens E.M."/>
            <person name="Foster-Nyarko E."/>
            <person name="Jarju S."/>
            <person name="Secka A."/>
            <person name="Antonio M."/>
            <person name="Oren A."/>
            <person name="Chaudhuri R.R."/>
            <person name="La Ragione R."/>
            <person name="Hildebrand F."/>
            <person name="Pallen M.J."/>
        </authorList>
    </citation>
    <scope>NUCLEOTIDE SEQUENCE</scope>
    <source>
        <strain evidence="4">23274</strain>
    </source>
</reference>
<dbReference type="CDD" id="cd06850">
    <property type="entry name" value="biotinyl_domain"/>
    <property type="match status" value="1"/>
</dbReference>
<dbReference type="PROSITE" id="PS50968">
    <property type="entry name" value="BIOTINYL_LIPOYL"/>
    <property type="match status" value="1"/>
</dbReference>
<dbReference type="InterPro" id="IPR000089">
    <property type="entry name" value="Biotin_lipoyl"/>
</dbReference>
<dbReference type="SUPFAM" id="SSF51230">
    <property type="entry name" value="Single hybrid motif"/>
    <property type="match status" value="1"/>
</dbReference>
<evidence type="ECO:0000259" key="3">
    <source>
        <dbReference type="PROSITE" id="PS50968"/>
    </source>
</evidence>
<dbReference type="Proteomes" id="UP000824202">
    <property type="component" value="Unassembled WGS sequence"/>
</dbReference>
<dbReference type="PANTHER" id="PTHR45266:SF3">
    <property type="entry name" value="OXALOACETATE DECARBOXYLASE ALPHA CHAIN"/>
    <property type="match status" value="1"/>
</dbReference>
<evidence type="ECO:0000256" key="1">
    <source>
        <dbReference type="ARBA" id="ARBA00023267"/>
    </source>
</evidence>
<dbReference type="Pfam" id="PF00364">
    <property type="entry name" value="Biotin_lipoyl"/>
    <property type="match status" value="1"/>
</dbReference>
<dbReference type="PANTHER" id="PTHR45266">
    <property type="entry name" value="OXALOACETATE DECARBOXYLASE ALPHA CHAIN"/>
    <property type="match status" value="1"/>
</dbReference>
<dbReference type="EMBL" id="DXFT01000130">
    <property type="protein sequence ID" value="HIX03798.1"/>
    <property type="molecule type" value="Genomic_DNA"/>
</dbReference>
<gene>
    <name evidence="4" type="ORF">H9863_06740</name>
</gene>
<organism evidence="4 5">
    <name type="scientific">Candidatus Odoribacter faecigallinarum</name>
    <dbReference type="NCBI Taxonomy" id="2838706"/>
    <lineage>
        <taxon>Bacteria</taxon>
        <taxon>Pseudomonadati</taxon>
        <taxon>Bacteroidota</taxon>
        <taxon>Bacteroidia</taxon>
        <taxon>Bacteroidales</taxon>
        <taxon>Odoribacteraceae</taxon>
        <taxon>Odoribacter</taxon>
    </lineage>
</organism>
<dbReference type="FunFam" id="2.40.50.100:FF:000003">
    <property type="entry name" value="Acetyl-CoA carboxylase biotin carboxyl carrier protein"/>
    <property type="match status" value="1"/>
</dbReference>
<name>A0A9D1V0P8_9BACT</name>
<dbReference type="Gene3D" id="2.40.50.100">
    <property type="match status" value="1"/>
</dbReference>
<comment type="caution">
    <text evidence="4">The sequence shown here is derived from an EMBL/GenBank/DDBJ whole genome shotgun (WGS) entry which is preliminary data.</text>
</comment>
<proteinExistence type="predicted"/>
<protein>
    <submittedName>
        <fullName evidence="4">Biotin/lipoyl-binding protein</fullName>
    </submittedName>
</protein>
<evidence type="ECO:0000313" key="4">
    <source>
        <dbReference type="EMBL" id="HIX03798.1"/>
    </source>
</evidence>
<reference evidence="4" key="2">
    <citation type="submission" date="2021-04" db="EMBL/GenBank/DDBJ databases">
        <authorList>
            <person name="Gilroy R."/>
        </authorList>
    </citation>
    <scope>NUCLEOTIDE SEQUENCE</scope>
    <source>
        <strain evidence="4">23274</strain>
    </source>
</reference>